<dbReference type="GO" id="GO:0003677">
    <property type="term" value="F:DNA binding"/>
    <property type="evidence" value="ECO:0007669"/>
    <property type="project" value="InterPro"/>
</dbReference>
<dbReference type="Proteomes" id="UP000255224">
    <property type="component" value="Unassembled WGS sequence"/>
</dbReference>
<dbReference type="AlphaFoldDB" id="A0A376DW48"/>
<dbReference type="KEGG" id="ccau:EG346_17885"/>
<keyword evidence="5" id="KW-1185">Reference proteome</keyword>
<evidence type="ECO:0000259" key="1">
    <source>
        <dbReference type="PROSITE" id="PS50943"/>
    </source>
</evidence>
<protein>
    <submittedName>
        <fullName evidence="3">Helix-turn-helix domain</fullName>
    </submittedName>
    <submittedName>
        <fullName evidence="2">XRE family transcriptional regulator</fullName>
    </submittedName>
</protein>
<name>A0A376DW48_CHRCU</name>
<dbReference type="InterPro" id="IPR001387">
    <property type="entry name" value="Cro/C1-type_HTH"/>
</dbReference>
<dbReference type="Proteomes" id="UP000273270">
    <property type="component" value="Chromosome"/>
</dbReference>
<dbReference type="SMART" id="SM00530">
    <property type="entry name" value="HTH_XRE"/>
    <property type="match status" value="1"/>
</dbReference>
<dbReference type="Gene3D" id="1.10.260.40">
    <property type="entry name" value="lambda repressor-like DNA-binding domains"/>
    <property type="match status" value="1"/>
</dbReference>
<evidence type="ECO:0000313" key="3">
    <source>
        <dbReference type="EMBL" id="STC96279.1"/>
    </source>
</evidence>
<dbReference type="PROSITE" id="PS50943">
    <property type="entry name" value="HTH_CROC1"/>
    <property type="match status" value="1"/>
</dbReference>
<dbReference type="EMBL" id="CP033920">
    <property type="protein sequence ID" value="AZA49927.1"/>
    <property type="molecule type" value="Genomic_DNA"/>
</dbReference>
<reference evidence="5" key="3">
    <citation type="submission" date="2018-11" db="EMBL/GenBank/DDBJ databases">
        <title>Proposal to divide the Flavobacteriaceae and reorganize its genera based on Amino Acid Identity values calculated from whole genome sequences.</title>
        <authorList>
            <person name="Nicholson A.C."/>
            <person name="Gulvik C.A."/>
            <person name="Whitney A.M."/>
            <person name="Humrighouse B.W."/>
            <person name="Bell M."/>
            <person name="Holmes B."/>
            <person name="Steigerwalt A.G."/>
            <person name="Villarma A."/>
            <person name="Sheth M."/>
            <person name="Batra D."/>
            <person name="Pryor J."/>
            <person name="Bernardet J.-F."/>
            <person name="Hugo C."/>
            <person name="Kampfer P."/>
            <person name="Newman J."/>
            <person name="McQuiston J.R."/>
        </authorList>
    </citation>
    <scope>NUCLEOTIDE SEQUENCE [LARGE SCALE GENOMIC DNA]</scope>
    <source>
        <strain evidence="5">G0188</strain>
    </source>
</reference>
<feature type="domain" description="HTH cro/C1-type" evidence="1">
    <location>
        <begin position="6"/>
        <end position="60"/>
    </location>
</feature>
<dbReference type="RefSeq" id="WP_123880468.1">
    <property type="nucleotide sequence ID" value="NZ_CP033920.1"/>
</dbReference>
<evidence type="ECO:0000313" key="2">
    <source>
        <dbReference type="EMBL" id="AZA49927.1"/>
    </source>
</evidence>
<reference evidence="2" key="2">
    <citation type="submission" date="2018-11" db="EMBL/GenBank/DDBJ databases">
        <title>Proposal to divide the Flavobacteriaceae and reorganize its genera based on Amino Acid Identity values calculated from whole genome sequences.</title>
        <authorList>
            <person name="Nicholson A.C."/>
            <person name="Gulvik C.A."/>
            <person name="Whitney A.M."/>
            <person name="Humrighouse B.W."/>
            <person name="Bell M."/>
            <person name="Holmes B."/>
            <person name="Steigerwalt A."/>
            <person name="Villarma A."/>
            <person name="Sheth M."/>
            <person name="Batra D."/>
            <person name="Pryor J."/>
            <person name="Bernardet J.-F."/>
            <person name="Hugo C."/>
            <person name="Kampfer P."/>
            <person name="Newman J."/>
            <person name="Mcquiston J.R."/>
        </authorList>
    </citation>
    <scope>NUCLEOTIDE SEQUENCE [LARGE SCALE GENOMIC DNA]</scope>
    <source>
        <strain evidence="2">G0188</strain>
    </source>
</reference>
<dbReference type="CDD" id="cd00093">
    <property type="entry name" value="HTH_XRE"/>
    <property type="match status" value="1"/>
</dbReference>
<sequence>MQKEKLRTVRKRKGYTQQQIADILATDVSNYSRKESGDVRIIQREWDKIAAFLEVPLEEIYEEEEATTIINNNNSTFNGAASGGGGGNVNTFNNELSISLIKNLQEYISLLKEEISRLNEKQNKSGK</sequence>
<evidence type="ECO:0000313" key="4">
    <source>
        <dbReference type="Proteomes" id="UP000255224"/>
    </source>
</evidence>
<accession>A0A376DW48</accession>
<organism evidence="3 4">
    <name type="scientific">Chryseobacterium carnipullorum</name>
    <dbReference type="NCBI Taxonomy" id="1124835"/>
    <lineage>
        <taxon>Bacteria</taxon>
        <taxon>Pseudomonadati</taxon>
        <taxon>Bacteroidota</taxon>
        <taxon>Flavobacteriia</taxon>
        <taxon>Flavobacteriales</taxon>
        <taxon>Weeksellaceae</taxon>
        <taxon>Chryseobacterium group</taxon>
        <taxon>Chryseobacterium</taxon>
    </lineage>
</organism>
<proteinExistence type="predicted"/>
<reference evidence="3 4" key="1">
    <citation type="submission" date="2018-06" db="EMBL/GenBank/DDBJ databases">
        <authorList>
            <consortium name="Pathogen Informatics"/>
            <person name="Doyle S."/>
        </authorList>
    </citation>
    <scope>NUCLEOTIDE SEQUENCE [LARGE SCALE GENOMIC DNA]</scope>
    <source>
        <strain evidence="3 4">NCTC13533</strain>
    </source>
</reference>
<gene>
    <name evidence="2" type="ORF">EG346_17885</name>
    <name evidence="3" type="ORF">NCTC13533_02151</name>
</gene>
<evidence type="ECO:0000313" key="5">
    <source>
        <dbReference type="Proteomes" id="UP000273270"/>
    </source>
</evidence>
<accession>A0A3G6NA19</accession>
<dbReference type="EMBL" id="UFVQ01000003">
    <property type="protein sequence ID" value="STC96279.1"/>
    <property type="molecule type" value="Genomic_DNA"/>
</dbReference>
<dbReference type="SUPFAM" id="SSF47413">
    <property type="entry name" value="lambda repressor-like DNA-binding domains"/>
    <property type="match status" value="1"/>
</dbReference>
<dbReference type="InterPro" id="IPR010982">
    <property type="entry name" value="Lambda_DNA-bd_dom_sf"/>
</dbReference>
<dbReference type="Pfam" id="PF01381">
    <property type="entry name" value="HTH_3"/>
    <property type="match status" value="1"/>
</dbReference>
<dbReference type="OrthoDB" id="1274166at2"/>